<evidence type="ECO:0000313" key="2">
    <source>
        <dbReference type="EMBL" id="RRR17845.1"/>
    </source>
</evidence>
<dbReference type="RefSeq" id="WP_126988287.1">
    <property type="nucleotide sequence ID" value="NZ_CANLNX010000009.1"/>
</dbReference>
<dbReference type="AlphaFoldDB" id="A0A3R8QMC5"/>
<reference evidence="1 3" key="1">
    <citation type="submission" date="2018-07" db="EMBL/GenBank/DDBJ databases">
        <title>Brachybacteriurn paraconglorneratum KCTC 9916.</title>
        <authorList>
            <person name="Li Y."/>
        </authorList>
    </citation>
    <scope>NUCLEOTIDE SEQUENCE [LARGE SCALE GENOMIC DNA]</scope>
    <source>
        <strain evidence="1 3">KCTC 9916</strain>
    </source>
</reference>
<keyword evidence="3" id="KW-1185">Reference proteome</keyword>
<proteinExistence type="predicted"/>
<comment type="caution">
    <text evidence="1">The sequence shown here is derived from an EMBL/GenBank/DDBJ whole genome shotgun (WGS) entry which is preliminary data.</text>
</comment>
<evidence type="ECO:0000313" key="1">
    <source>
        <dbReference type="EMBL" id="RRR17844.1"/>
    </source>
</evidence>
<sequence length="89" mass="9861">MAFKGMNPEEGREVAQEVLKAGEQVVEKVDEVTRLVTSVEWVGPDYDAYVEAWNSFVNGPVNSLVEAFTAKGDELTNHAEEQDTTSNQQ</sequence>
<gene>
    <name evidence="1" type="ORF">DS079_12960</name>
    <name evidence="2" type="ORF">DS079_12970</name>
</gene>
<dbReference type="EMBL" id="QOCI01000010">
    <property type="protein sequence ID" value="RRR17845.1"/>
    <property type="molecule type" value="Genomic_DNA"/>
</dbReference>
<evidence type="ECO:0000313" key="3">
    <source>
        <dbReference type="Proteomes" id="UP000274327"/>
    </source>
</evidence>
<evidence type="ECO:0008006" key="4">
    <source>
        <dbReference type="Google" id="ProtNLM"/>
    </source>
</evidence>
<dbReference type="GeneID" id="78121935"/>
<dbReference type="Proteomes" id="UP000274327">
    <property type="component" value="Unassembled WGS sequence"/>
</dbReference>
<accession>A0A3R8QMC5</accession>
<organism evidence="1 3">
    <name type="scientific">Brachybacterium paraconglomeratum</name>
    <dbReference type="NCBI Taxonomy" id="173362"/>
    <lineage>
        <taxon>Bacteria</taxon>
        <taxon>Bacillati</taxon>
        <taxon>Actinomycetota</taxon>
        <taxon>Actinomycetes</taxon>
        <taxon>Micrococcales</taxon>
        <taxon>Dermabacteraceae</taxon>
        <taxon>Brachybacterium</taxon>
    </lineage>
</organism>
<name>A0A3R8QMC5_9MICO</name>
<protein>
    <recommendedName>
        <fullName evidence="4">WXG100 family type VII secretion target</fullName>
    </recommendedName>
</protein>
<dbReference type="EMBL" id="QOCI01000010">
    <property type="protein sequence ID" value="RRR17844.1"/>
    <property type="molecule type" value="Genomic_DNA"/>
</dbReference>
<dbReference type="Gene3D" id="1.10.287.1060">
    <property type="entry name" value="ESAT-6-like"/>
    <property type="match status" value="1"/>
</dbReference>